<evidence type="ECO:0000256" key="2">
    <source>
        <dbReference type="ARBA" id="ARBA00022475"/>
    </source>
</evidence>
<accession>A0A1B9FTH2</accession>
<keyword evidence="12" id="KW-1185">Reference proteome</keyword>
<evidence type="ECO:0000259" key="9">
    <source>
        <dbReference type="Pfam" id="PF20238"/>
    </source>
</evidence>
<organism evidence="10">
    <name type="scientific">Kwoniella bestiolae CBS 10118</name>
    <dbReference type="NCBI Taxonomy" id="1296100"/>
    <lineage>
        <taxon>Eukaryota</taxon>
        <taxon>Fungi</taxon>
        <taxon>Dikarya</taxon>
        <taxon>Basidiomycota</taxon>
        <taxon>Agaricomycotina</taxon>
        <taxon>Tremellomycetes</taxon>
        <taxon>Tremellales</taxon>
        <taxon>Cryptococcaceae</taxon>
        <taxon>Kwoniella</taxon>
    </lineage>
</organism>
<dbReference type="AlphaFoldDB" id="A0A1B9FTH2"/>
<reference evidence="10" key="1">
    <citation type="submission" date="2013-07" db="EMBL/GenBank/DDBJ databases">
        <title>The Genome Sequence of Cryptococcus bestiolae CBS10118.</title>
        <authorList>
            <consortium name="The Broad Institute Genome Sequencing Platform"/>
            <person name="Cuomo C."/>
            <person name="Litvintseva A."/>
            <person name="Chen Y."/>
            <person name="Heitman J."/>
            <person name="Sun S."/>
            <person name="Springer D."/>
            <person name="Dromer F."/>
            <person name="Young S.K."/>
            <person name="Zeng Q."/>
            <person name="Gargeya S."/>
            <person name="Fitzgerald M."/>
            <person name="Abouelleil A."/>
            <person name="Alvarado L."/>
            <person name="Berlin A.M."/>
            <person name="Chapman S.B."/>
            <person name="Dewar J."/>
            <person name="Goldberg J."/>
            <person name="Griggs A."/>
            <person name="Gujja S."/>
            <person name="Hansen M."/>
            <person name="Howarth C."/>
            <person name="Imamovic A."/>
            <person name="Larimer J."/>
            <person name="McCowan C."/>
            <person name="Murphy C."/>
            <person name="Pearson M."/>
            <person name="Priest M."/>
            <person name="Roberts A."/>
            <person name="Saif S."/>
            <person name="Shea T."/>
            <person name="Sykes S."/>
            <person name="Wortman J."/>
            <person name="Nusbaum C."/>
            <person name="Birren B."/>
        </authorList>
    </citation>
    <scope>NUCLEOTIDE SEQUENCE [LARGE SCALE GENOMIC DNA]</scope>
    <source>
        <strain evidence="10">CBS 10118</strain>
    </source>
</reference>
<keyword evidence="4" id="KW-0732">Signal</keyword>
<sequence>MSNSNSPGLTALTAVLSSSNAAAHVIRRDTYASPGALGFIFPAPRSYNATSSGTRPCGVAEVSATRDYIPLNGGNLYLLSQTKVENIQVNFANSKDPKDQSDFENLGMAMTGLTAGDTCFPLPDFTDHGLTLGDKITLQIAYATEDNSGSKLYQCADIELISAHDYEAPAYTCTNTSTIWSDSDASPTSSVVTTVTVAASSGKVGPLAAGWIGAVVALAVAALALGLAYYWGLLMFKSRRSGKLRYSGGPDPLQLHSQPNLSADDISLHRRTTVDHKGPL</sequence>
<evidence type="ECO:0000256" key="1">
    <source>
        <dbReference type="ARBA" id="ARBA00004609"/>
    </source>
</evidence>
<gene>
    <name evidence="10" type="ORF">I302_08843</name>
    <name evidence="11" type="ORF">I302_105560</name>
</gene>
<keyword evidence="7" id="KW-0449">Lipoprotein</keyword>
<dbReference type="KEGG" id="kbi:30213242"/>
<keyword evidence="2" id="KW-1003">Cell membrane</keyword>
<dbReference type="GO" id="GO:0005886">
    <property type="term" value="C:plasma membrane"/>
    <property type="evidence" value="ECO:0007669"/>
    <property type="project" value="UniProtKB-SubCell"/>
</dbReference>
<dbReference type="EMBL" id="CP144543">
    <property type="protein sequence ID" value="WVW83539.1"/>
    <property type="molecule type" value="Genomic_DNA"/>
</dbReference>
<keyword evidence="3" id="KW-0336">GPI-anchor</keyword>
<keyword evidence="5 8" id="KW-0472">Membrane</keyword>
<evidence type="ECO:0000256" key="8">
    <source>
        <dbReference type="SAM" id="Phobius"/>
    </source>
</evidence>
<evidence type="ECO:0000256" key="5">
    <source>
        <dbReference type="ARBA" id="ARBA00023136"/>
    </source>
</evidence>
<proteinExistence type="predicted"/>
<reference evidence="11" key="4">
    <citation type="submission" date="2024-02" db="EMBL/GenBank/DDBJ databases">
        <title>Comparative genomics of Cryptococcus and Kwoniella reveals pathogenesis evolution and contrasting modes of karyotype evolution via chromosome fusion or intercentromeric recombination.</title>
        <authorList>
            <person name="Coelho M.A."/>
            <person name="David-Palma M."/>
            <person name="Shea T."/>
            <person name="Bowers K."/>
            <person name="McGinley-Smith S."/>
            <person name="Mohammad A.W."/>
            <person name="Gnirke A."/>
            <person name="Yurkov A.M."/>
            <person name="Nowrousian M."/>
            <person name="Sun S."/>
            <person name="Cuomo C.A."/>
            <person name="Heitman J."/>
        </authorList>
    </citation>
    <scope>NUCLEOTIDE SEQUENCE</scope>
    <source>
        <strain evidence="11">CBS 10118</strain>
    </source>
</reference>
<evidence type="ECO:0000313" key="10">
    <source>
        <dbReference type="EMBL" id="OCF22062.1"/>
    </source>
</evidence>
<evidence type="ECO:0000256" key="6">
    <source>
        <dbReference type="ARBA" id="ARBA00023180"/>
    </source>
</evidence>
<keyword evidence="8" id="KW-0812">Transmembrane</keyword>
<evidence type="ECO:0000256" key="4">
    <source>
        <dbReference type="ARBA" id="ARBA00022729"/>
    </source>
</evidence>
<protein>
    <recommendedName>
        <fullName evidence="9">Copper acquisition factor BIM1-like domain-containing protein</fullName>
    </recommendedName>
</protein>
<dbReference type="InterPro" id="IPR046936">
    <property type="entry name" value="BIM1-like"/>
</dbReference>
<dbReference type="OrthoDB" id="2586575at2759"/>
<feature type="domain" description="Copper acquisition factor BIM1-like" evidence="9">
    <location>
        <begin position="35"/>
        <end position="177"/>
    </location>
</feature>
<name>A0A1B9FTH2_9TREE</name>
<dbReference type="Proteomes" id="UP000092730">
    <property type="component" value="Chromosome 3"/>
</dbReference>
<dbReference type="GeneID" id="30213242"/>
<dbReference type="VEuPathDB" id="FungiDB:I302_08843"/>
<dbReference type="InterPro" id="IPR046530">
    <property type="entry name" value="BIM1-like_dom"/>
</dbReference>
<reference evidence="11" key="2">
    <citation type="submission" date="2013-07" db="EMBL/GenBank/DDBJ databases">
        <authorList>
            <consortium name="The Broad Institute Genome Sequencing Platform"/>
            <person name="Cuomo C."/>
            <person name="Litvintseva A."/>
            <person name="Chen Y."/>
            <person name="Heitman J."/>
            <person name="Sun S."/>
            <person name="Springer D."/>
            <person name="Dromer F."/>
            <person name="Young S.K."/>
            <person name="Zeng Q."/>
            <person name="Gargeya S."/>
            <person name="Fitzgerald M."/>
            <person name="Abouelleil A."/>
            <person name="Alvarado L."/>
            <person name="Berlin A.M."/>
            <person name="Chapman S.B."/>
            <person name="Dewar J."/>
            <person name="Goldberg J."/>
            <person name="Griggs A."/>
            <person name="Gujja S."/>
            <person name="Hansen M."/>
            <person name="Howarth C."/>
            <person name="Imamovic A."/>
            <person name="Larimer J."/>
            <person name="McCowan C."/>
            <person name="Murphy C."/>
            <person name="Pearson M."/>
            <person name="Priest M."/>
            <person name="Roberts A."/>
            <person name="Saif S."/>
            <person name="Shea T."/>
            <person name="Sykes S."/>
            <person name="Wortman J."/>
            <person name="Nusbaum C."/>
            <person name="Birren B."/>
        </authorList>
    </citation>
    <scope>NUCLEOTIDE SEQUENCE</scope>
    <source>
        <strain evidence="11">CBS 10118</strain>
    </source>
</reference>
<evidence type="ECO:0000256" key="3">
    <source>
        <dbReference type="ARBA" id="ARBA00022622"/>
    </source>
</evidence>
<dbReference type="Pfam" id="PF20238">
    <property type="entry name" value="BIM1-like_dom"/>
    <property type="match status" value="1"/>
</dbReference>
<feature type="transmembrane region" description="Helical" evidence="8">
    <location>
        <begin position="211"/>
        <end position="236"/>
    </location>
</feature>
<keyword evidence="6" id="KW-0325">Glycoprotein</keyword>
<evidence type="ECO:0000313" key="11">
    <source>
        <dbReference type="EMBL" id="WVW83539.1"/>
    </source>
</evidence>
<evidence type="ECO:0000256" key="7">
    <source>
        <dbReference type="ARBA" id="ARBA00023288"/>
    </source>
</evidence>
<comment type="subcellular location">
    <subcellularLocation>
        <location evidence="1">Cell membrane</location>
        <topology evidence="1">Lipid-anchor</topology>
        <topology evidence="1">GPI-anchor</topology>
    </subcellularLocation>
</comment>
<dbReference type="PANTHER" id="PTHR34992:SF5">
    <property type="entry name" value="ANCHORED PROTEIN, PUTATIVE (AFU_ORTHOLOGUE AFUA_6G02800)-RELATED"/>
    <property type="match status" value="1"/>
</dbReference>
<keyword evidence="8" id="KW-1133">Transmembrane helix</keyword>
<evidence type="ECO:0000313" key="12">
    <source>
        <dbReference type="Proteomes" id="UP000092730"/>
    </source>
</evidence>
<dbReference type="PANTHER" id="PTHR34992">
    <property type="entry name" value="HYPHAL ANASTAMOSIS-7 PROTEIN"/>
    <property type="match status" value="1"/>
</dbReference>
<dbReference type="RefSeq" id="XP_019043132.1">
    <property type="nucleotide sequence ID" value="XM_019195419.1"/>
</dbReference>
<dbReference type="GO" id="GO:0098552">
    <property type="term" value="C:side of membrane"/>
    <property type="evidence" value="ECO:0007669"/>
    <property type="project" value="UniProtKB-KW"/>
</dbReference>
<reference evidence="10" key="3">
    <citation type="submission" date="2014-01" db="EMBL/GenBank/DDBJ databases">
        <title>Evolution of pathogenesis and genome organization in the Tremellales.</title>
        <authorList>
            <person name="Cuomo C."/>
            <person name="Litvintseva A."/>
            <person name="Heitman J."/>
            <person name="Chen Y."/>
            <person name="Sun S."/>
            <person name="Springer D."/>
            <person name="Dromer F."/>
            <person name="Young S."/>
            <person name="Zeng Q."/>
            <person name="Chapman S."/>
            <person name="Gujja S."/>
            <person name="Saif S."/>
            <person name="Birren B."/>
        </authorList>
    </citation>
    <scope>NUCLEOTIDE SEQUENCE</scope>
    <source>
        <strain evidence="10">CBS 10118</strain>
    </source>
</reference>
<dbReference type="EMBL" id="KI894026">
    <property type="protein sequence ID" value="OCF22062.1"/>
    <property type="molecule type" value="Genomic_DNA"/>
</dbReference>